<comment type="caution">
    <text evidence="1">The sequence shown here is derived from an EMBL/GenBank/DDBJ whole genome shotgun (WGS) entry which is preliminary data.</text>
</comment>
<evidence type="ECO:0000313" key="2">
    <source>
        <dbReference type="Proteomes" id="UP001062846"/>
    </source>
</evidence>
<proteinExistence type="predicted"/>
<accession>A0ACC0N9D2</accession>
<reference evidence="1" key="1">
    <citation type="submission" date="2022-02" db="EMBL/GenBank/DDBJ databases">
        <title>Plant Genome Project.</title>
        <authorList>
            <person name="Zhang R.-G."/>
        </authorList>
    </citation>
    <scope>NUCLEOTIDE SEQUENCE</scope>
    <source>
        <strain evidence="1">AT1</strain>
    </source>
</reference>
<dbReference type="Proteomes" id="UP001062846">
    <property type="component" value="Chromosome 6"/>
</dbReference>
<gene>
    <name evidence="1" type="ORF">RHMOL_Rhmol06G0007400</name>
</gene>
<dbReference type="EMBL" id="CM046393">
    <property type="protein sequence ID" value="KAI8549193.1"/>
    <property type="molecule type" value="Genomic_DNA"/>
</dbReference>
<protein>
    <submittedName>
        <fullName evidence="1">Uncharacterized protein</fullName>
    </submittedName>
</protein>
<sequence length="546" mass="59993">MSVEEGSFTSNGEADQPSAVTASNSNKRGGWITAPFITVTLAGLTLAAGGWSLNLVVYMIKEFNMKSIDAAKIGNVVNGCIYMFPVLGAIVADSFLGSFTVIWISSLVSFLGIALLLLSSTINSLRTSPCNRNGPTSCIDPSKLQLSILYLAIALATIGAGGARFTLAAIGADQFDDQKHQRSFLNWYMFTLYTSSAISTTAIVYVEDNVSWGWGFGISAALNVVGLVVFLLGSRFYRRLKPKGSPFSGLVQVVVAGFRKRNLVVSNRSEDYNYYQRREDIGGRMEIAATPTSSLRFLNRAAMKVEGDIKPNGSNANPWKLCTVQQVEDLKNLIKLFPLWSTGIFLFTPVAVLVGLATPQALTMDRQIGNHFKIPVSSMIIFMIFSTSLSVIFLDRFLYPMWQKITGRFPPPLQQIGVGHVIWVISLATAAMVEQNRLKMAHNITPNSVVPMSVFWLVPQLALVGFGEGFHFPGYIALFYQISAGLEKGMAATRRLSIVDFVLEKGMVVIVLLSDGGRQIPMNERYMELKVWFCNWKACILGFDIP</sequence>
<name>A0ACC0N9D2_RHOML</name>
<organism evidence="1 2">
    <name type="scientific">Rhododendron molle</name>
    <name type="common">Chinese azalea</name>
    <name type="synonym">Azalea mollis</name>
    <dbReference type="NCBI Taxonomy" id="49168"/>
    <lineage>
        <taxon>Eukaryota</taxon>
        <taxon>Viridiplantae</taxon>
        <taxon>Streptophyta</taxon>
        <taxon>Embryophyta</taxon>
        <taxon>Tracheophyta</taxon>
        <taxon>Spermatophyta</taxon>
        <taxon>Magnoliopsida</taxon>
        <taxon>eudicotyledons</taxon>
        <taxon>Gunneridae</taxon>
        <taxon>Pentapetalae</taxon>
        <taxon>asterids</taxon>
        <taxon>Ericales</taxon>
        <taxon>Ericaceae</taxon>
        <taxon>Ericoideae</taxon>
        <taxon>Rhodoreae</taxon>
        <taxon>Rhododendron</taxon>
    </lineage>
</organism>
<evidence type="ECO:0000313" key="1">
    <source>
        <dbReference type="EMBL" id="KAI8549193.1"/>
    </source>
</evidence>
<keyword evidence="2" id="KW-1185">Reference proteome</keyword>